<organism evidence="3 4">
    <name type="scientific">Vitrella brassicaformis (strain CCMP3155)</name>
    <dbReference type="NCBI Taxonomy" id="1169540"/>
    <lineage>
        <taxon>Eukaryota</taxon>
        <taxon>Sar</taxon>
        <taxon>Alveolata</taxon>
        <taxon>Colpodellida</taxon>
        <taxon>Vitrellaceae</taxon>
        <taxon>Vitrella</taxon>
    </lineage>
</organism>
<protein>
    <submittedName>
        <fullName evidence="3">Uncharacterized protein</fullName>
    </submittedName>
</protein>
<name>A0A0G4EQP6_VITBC</name>
<dbReference type="InParanoid" id="A0A0G4EQP6"/>
<feature type="compositionally biased region" description="Pro residues" evidence="2">
    <location>
        <begin position="147"/>
        <end position="160"/>
    </location>
</feature>
<gene>
    <name evidence="3" type="ORF">Vbra_12631</name>
</gene>
<feature type="coiled-coil region" evidence="1">
    <location>
        <begin position="14"/>
        <end position="41"/>
    </location>
</feature>
<dbReference type="Proteomes" id="UP000041254">
    <property type="component" value="Unassembled WGS sequence"/>
</dbReference>
<proteinExistence type="predicted"/>
<dbReference type="EMBL" id="CDMY01000283">
    <property type="protein sequence ID" value="CEL99563.1"/>
    <property type="molecule type" value="Genomic_DNA"/>
</dbReference>
<evidence type="ECO:0000256" key="1">
    <source>
        <dbReference type="SAM" id="Coils"/>
    </source>
</evidence>
<evidence type="ECO:0000256" key="2">
    <source>
        <dbReference type="SAM" id="MobiDB-lite"/>
    </source>
</evidence>
<keyword evidence="4" id="KW-1185">Reference proteome</keyword>
<dbReference type="VEuPathDB" id="CryptoDB:Vbra_12631"/>
<evidence type="ECO:0000313" key="4">
    <source>
        <dbReference type="Proteomes" id="UP000041254"/>
    </source>
</evidence>
<feature type="region of interest" description="Disordered" evidence="2">
    <location>
        <begin position="146"/>
        <end position="169"/>
    </location>
</feature>
<dbReference type="AlphaFoldDB" id="A0A0G4EQP6"/>
<evidence type="ECO:0000313" key="3">
    <source>
        <dbReference type="EMBL" id="CEL99563.1"/>
    </source>
</evidence>
<sequence length="169" mass="18652">MAANTLCCPVLQEILKLCRVNSELKQELKAMKDDNQNLLDKVQVLVRPGYNASINGPNSEVGEQNERRRYIYKAQSDLLGPCEQAFPVFNPAVKCERLRHQDHHCRQPPYKFNKLPPDIQGGARGLLEGSVLQLRAAGPSWQCVLAPPGPSPSPPPPAPCPLWGLGEPL</sequence>
<reference evidence="3 4" key="1">
    <citation type="submission" date="2014-11" db="EMBL/GenBank/DDBJ databases">
        <authorList>
            <person name="Zhu J."/>
            <person name="Qi W."/>
            <person name="Song R."/>
        </authorList>
    </citation>
    <scope>NUCLEOTIDE SEQUENCE [LARGE SCALE GENOMIC DNA]</scope>
</reference>
<accession>A0A0G4EQP6</accession>
<keyword evidence="1" id="KW-0175">Coiled coil</keyword>